<evidence type="ECO:0000313" key="1">
    <source>
        <dbReference type="EMBL" id="DAD99389.1"/>
    </source>
</evidence>
<reference evidence="1" key="1">
    <citation type="journal article" date="2021" name="Proc. Natl. Acad. Sci. U.S.A.">
        <title>A Catalog of Tens of Thousands of Viruses from Human Metagenomes Reveals Hidden Associations with Chronic Diseases.</title>
        <authorList>
            <person name="Tisza M.J."/>
            <person name="Buck C.B."/>
        </authorList>
    </citation>
    <scope>NUCLEOTIDE SEQUENCE</scope>
    <source>
        <strain evidence="1">CtrBM8</strain>
    </source>
</reference>
<sequence length="206" mass="23900">MVLPENLLRPYWSTRYGGRCALPLSNLLHTQADYAAAIKKLFPLGVYWDAQFDDPQSDLSQWVEAQAEELYRFKSRFPRLMQEATPKTAETAIDDWERVLLGSVYPHLPLQMRRSLLLSKRRGFINRSVLQEMASLYTATIKRAYYPYRSAFFAHTRIGINRICSPASFSVYFIEAEIKNTALKADFERAMKDALLANMIICFFYT</sequence>
<dbReference type="EMBL" id="BK015283">
    <property type="protein sequence ID" value="DAD99389.1"/>
    <property type="molecule type" value="Genomic_DNA"/>
</dbReference>
<protein>
    <submittedName>
        <fullName evidence="1">Uncharacterized protein</fullName>
    </submittedName>
</protein>
<organism evidence="1">
    <name type="scientific">Myoviridae sp. ctrBM8</name>
    <dbReference type="NCBI Taxonomy" id="2825178"/>
    <lineage>
        <taxon>Viruses</taxon>
        <taxon>Duplodnaviria</taxon>
        <taxon>Heunggongvirae</taxon>
        <taxon>Uroviricota</taxon>
        <taxon>Caudoviricetes</taxon>
    </lineage>
</organism>
<accession>A0A8S5NX48</accession>
<name>A0A8S5NX48_9CAUD</name>
<proteinExistence type="predicted"/>